<sequence length="134" mass="14505">MLAAPRSSLPLKTSQGAKSLTFFCRSLSDDSTARVTAETPTYSSEIQPAFKDSRKITVPACPPFLASVTYPISGSSPWHDAALSKTSREPGVHLTCHECQAEAGRGTKKGVGLCSAEDWCIASWLQTRQSMRRN</sequence>
<reference evidence="1 2" key="1">
    <citation type="submission" date="2019-05" db="EMBL/GenBank/DDBJ databases">
        <title>Another draft genome of Portunus trituberculatus and its Hox gene families provides insights of decapod evolution.</title>
        <authorList>
            <person name="Jeong J.-H."/>
            <person name="Song I."/>
            <person name="Kim S."/>
            <person name="Choi T."/>
            <person name="Kim D."/>
            <person name="Ryu S."/>
            <person name="Kim W."/>
        </authorList>
    </citation>
    <scope>NUCLEOTIDE SEQUENCE [LARGE SCALE GENOMIC DNA]</scope>
    <source>
        <tissue evidence="1">Muscle</tissue>
    </source>
</reference>
<name>A0A5B7DAX1_PORTR</name>
<protein>
    <submittedName>
        <fullName evidence="1">Uncharacterized protein</fullName>
    </submittedName>
</protein>
<accession>A0A5B7DAX1</accession>
<comment type="caution">
    <text evidence="1">The sequence shown here is derived from an EMBL/GenBank/DDBJ whole genome shotgun (WGS) entry which is preliminary data.</text>
</comment>
<dbReference type="Proteomes" id="UP000324222">
    <property type="component" value="Unassembled WGS sequence"/>
</dbReference>
<proteinExistence type="predicted"/>
<evidence type="ECO:0000313" key="1">
    <source>
        <dbReference type="EMBL" id="MPC18373.1"/>
    </source>
</evidence>
<dbReference type="AlphaFoldDB" id="A0A5B7DAX1"/>
<gene>
    <name evidence="1" type="ORF">E2C01_011253</name>
</gene>
<dbReference type="EMBL" id="VSRR010000673">
    <property type="protein sequence ID" value="MPC18373.1"/>
    <property type="molecule type" value="Genomic_DNA"/>
</dbReference>
<keyword evidence="2" id="KW-1185">Reference proteome</keyword>
<organism evidence="1 2">
    <name type="scientific">Portunus trituberculatus</name>
    <name type="common">Swimming crab</name>
    <name type="synonym">Neptunus trituberculatus</name>
    <dbReference type="NCBI Taxonomy" id="210409"/>
    <lineage>
        <taxon>Eukaryota</taxon>
        <taxon>Metazoa</taxon>
        <taxon>Ecdysozoa</taxon>
        <taxon>Arthropoda</taxon>
        <taxon>Crustacea</taxon>
        <taxon>Multicrustacea</taxon>
        <taxon>Malacostraca</taxon>
        <taxon>Eumalacostraca</taxon>
        <taxon>Eucarida</taxon>
        <taxon>Decapoda</taxon>
        <taxon>Pleocyemata</taxon>
        <taxon>Brachyura</taxon>
        <taxon>Eubrachyura</taxon>
        <taxon>Portunoidea</taxon>
        <taxon>Portunidae</taxon>
        <taxon>Portuninae</taxon>
        <taxon>Portunus</taxon>
    </lineage>
</organism>
<evidence type="ECO:0000313" key="2">
    <source>
        <dbReference type="Proteomes" id="UP000324222"/>
    </source>
</evidence>